<evidence type="ECO:0000313" key="3">
    <source>
        <dbReference type="Proteomes" id="UP000037939"/>
    </source>
</evidence>
<dbReference type="RefSeq" id="WP_152969318.1">
    <property type="nucleotide sequence ID" value="NZ_LAQT01000036.1"/>
</dbReference>
<dbReference type="EMBL" id="LAQT01000036">
    <property type="protein sequence ID" value="KPC49616.1"/>
    <property type="molecule type" value="Genomic_DNA"/>
</dbReference>
<reference evidence="2 3" key="1">
    <citation type="submission" date="2015-07" db="EMBL/GenBank/DDBJ databases">
        <title>Draft genome sequence of the Amantichitinum ursilacus IGB-41, a new chitin-degrading bacterium.</title>
        <authorList>
            <person name="Kirstahler P."/>
            <person name="Guenther M."/>
            <person name="Grumaz C."/>
            <person name="Rupp S."/>
            <person name="Zibek S."/>
            <person name="Sohn K."/>
        </authorList>
    </citation>
    <scope>NUCLEOTIDE SEQUENCE [LARGE SCALE GENOMIC DNA]</scope>
    <source>
        <strain evidence="2 3">IGB-41</strain>
    </source>
</reference>
<proteinExistence type="predicted"/>
<organism evidence="2 3">
    <name type="scientific">Amantichitinum ursilacus</name>
    <dbReference type="NCBI Taxonomy" id="857265"/>
    <lineage>
        <taxon>Bacteria</taxon>
        <taxon>Pseudomonadati</taxon>
        <taxon>Pseudomonadota</taxon>
        <taxon>Betaproteobacteria</taxon>
        <taxon>Neisseriales</taxon>
        <taxon>Chitinibacteraceae</taxon>
        <taxon>Amantichitinum</taxon>
    </lineage>
</organism>
<keyword evidence="3" id="KW-1185">Reference proteome</keyword>
<sequence>MKIHMKYLLLTLDLIFTTPTHALSMQYPISAASNKRSFPYVELPWTSPDRLLFYSPNHFAAQFFYRGQIE</sequence>
<feature type="chain" id="PRO_5005849625" evidence="1">
    <location>
        <begin position="23"/>
        <end position="70"/>
    </location>
</feature>
<dbReference type="AlphaFoldDB" id="A0A0N0GL55"/>
<gene>
    <name evidence="2" type="ORF">WG78_19875</name>
</gene>
<evidence type="ECO:0000313" key="2">
    <source>
        <dbReference type="EMBL" id="KPC49616.1"/>
    </source>
</evidence>
<dbReference type="STRING" id="857265.WG78_19875"/>
<name>A0A0N0GL55_9NEIS</name>
<dbReference type="Proteomes" id="UP000037939">
    <property type="component" value="Unassembled WGS sequence"/>
</dbReference>
<accession>A0A0N0GL55</accession>
<feature type="signal peptide" evidence="1">
    <location>
        <begin position="1"/>
        <end position="22"/>
    </location>
</feature>
<evidence type="ECO:0000256" key="1">
    <source>
        <dbReference type="SAM" id="SignalP"/>
    </source>
</evidence>
<keyword evidence="1" id="KW-0732">Signal</keyword>
<comment type="caution">
    <text evidence="2">The sequence shown here is derived from an EMBL/GenBank/DDBJ whole genome shotgun (WGS) entry which is preliminary data.</text>
</comment>
<protein>
    <submittedName>
        <fullName evidence="2">Uncharacterized protein</fullName>
    </submittedName>
</protein>